<dbReference type="EMBL" id="JAFEMC010000005">
    <property type="protein sequence ID" value="MBM6578024.1"/>
    <property type="molecule type" value="Genomic_DNA"/>
</dbReference>
<evidence type="ECO:0000313" key="2">
    <source>
        <dbReference type="EMBL" id="MBM6578024.1"/>
    </source>
</evidence>
<feature type="chain" id="PRO_5045558449" description="Protease inhibitor Inh" evidence="1">
    <location>
        <begin position="19"/>
        <end position="155"/>
    </location>
</feature>
<feature type="signal peptide" evidence="1">
    <location>
        <begin position="1"/>
        <end position="18"/>
    </location>
</feature>
<accession>A0ABS2DD72</accession>
<gene>
    <name evidence="2" type="ORF">ILT43_16705</name>
</gene>
<keyword evidence="3" id="KW-1185">Reference proteome</keyword>
<organism evidence="2 3">
    <name type="scientific">Sphingomonas longa</name>
    <dbReference type="NCBI Taxonomy" id="2778730"/>
    <lineage>
        <taxon>Bacteria</taxon>
        <taxon>Pseudomonadati</taxon>
        <taxon>Pseudomonadota</taxon>
        <taxon>Alphaproteobacteria</taxon>
        <taxon>Sphingomonadales</taxon>
        <taxon>Sphingomonadaceae</taxon>
        <taxon>Sphingomonas</taxon>
    </lineage>
</organism>
<keyword evidence="1" id="KW-0732">Signal</keyword>
<reference evidence="2 3" key="1">
    <citation type="submission" date="2020-12" db="EMBL/GenBank/DDBJ databases">
        <title>Sphingomonas sp.</title>
        <authorList>
            <person name="Kim M.K."/>
        </authorList>
    </citation>
    <scope>NUCLEOTIDE SEQUENCE [LARGE SCALE GENOMIC DNA]</scope>
    <source>
        <strain evidence="2 3">BT552</strain>
    </source>
</reference>
<dbReference type="Proteomes" id="UP000763641">
    <property type="component" value="Unassembled WGS sequence"/>
</dbReference>
<evidence type="ECO:0008006" key="4">
    <source>
        <dbReference type="Google" id="ProtNLM"/>
    </source>
</evidence>
<evidence type="ECO:0000313" key="3">
    <source>
        <dbReference type="Proteomes" id="UP000763641"/>
    </source>
</evidence>
<evidence type="ECO:0000256" key="1">
    <source>
        <dbReference type="SAM" id="SignalP"/>
    </source>
</evidence>
<proteinExistence type="predicted"/>
<dbReference type="RefSeq" id="WP_204200121.1">
    <property type="nucleotide sequence ID" value="NZ_JAFEMC010000005.1"/>
</dbReference>
<sequence length="155" mass="16084">MLVMSCLALAGCSQPAPATKAAEPAAPTVAPLVGPTPVAAKPTPPTASAAQARSRVLAKKDFALRGKPACKVSYRYVGHAADTLFWEEPCAAVTAKMMTQPELVELGKWDRLDESARTFIAALPGGKVLYVEGSFSASVYPIGTTGSAYEVSVAD</sequence>
<name>A0ABS2DD72_9SPHN</name>
<comment type="caution">
    <text evidence="2">The sequence shown here is derived from an EMBL/GenBank/DDBJ whole genome shotgun (WGS) entry which is preliminary data.</text>
</comment>
<protein>
    <recommendedName>
        <fullName evidence="4">Protease inhibitor Inh</fullName>
    </recommendedName>
</protein>